<evidence type="ECO:0000256" key="9">
    <source>
        <dbReference type="SAM" id="MobiDB-lite"/>
    </source>
</evidence>
<dbReference type="Pfam" id="PF00905">
    <property type="entry name" value="Transpeptidase"/>
    <property type="match status" value="1"/>
</dbReference>
<dbReference type="GO" id="GO:0008658">
    <property type="term" value="F:penicillin binding"/>
    <property type="evidence" value="ECO:0007669"/>
    <property type="project" value="InterPro"/>
</dbReference>
<keyword evidence="6" id="KW-1133">Transmembrane helix</keyword>
<dbReference type="InterPro" id="IPR050396">
    <property type="entry name" value="Glycosyltr_51/Transpeptidase"/>
</dbReference>
<evidence type="ECO:0000313" key="12">
    <source>
        <dbReference type="Proteomes" id="UP000807825"/>
    </source>
</evidence>
<dbReference type="InterPro" id="IPR012338">
    <property type="entry name" value="Beta-lactam/transpept-like"/>
</dbReference>
<comment type="caution">
    <text evidence="11">The sequence shown here is derived from an EMBL/GenBank/DDBJ whole genome shotgun (WGS) entry which is preliminary data.</text>
</comment>
<dbReference type="EMBL" id="JACRDE010000196">
    <property type="protein sequence ID" value="MBI5249258.1"/>
    <property type="molecule type" value="Genomic_DNA"/>
</dbReference>
<evidence type="ECO:0000259" key="10">
    <source>
        <dbReference type="Pfam" id="PF00905"/>
    </source>
</evidence>
<evidence type="ECO:0000256" key="8">
    <source>
        <dbReference type="ARBA" id="ARBA00023316"/>
    </source>
</evidence>
<sequence length="427" mass="46996">DPNQKRRDLYLKKYGKTDPELKNYKEYTEDMLTYFPLEPEQEPIAQAALMFRENRTGCVRVLLGGYGSESKYNRATQARRQAGSSFKPVIYAAALNKGFTCADMILDSPLALAIPGTGEVWRPKNYRGGFSGPVTFRDSLVKSRNIPTIKILQQIGIEHAKAYARKLGYTSPLVDNLTLALGSTGVSLEEQLNAFAVFPNRGFNVPGVYVTKIVDRNGRVLEEHDLPVFLSDPNPSELPPLRKVSHEARLSGLPEGANPDRGAPLVSRRIDEGTAYIMSSVLQGVITEGTATNLKKIVHRPDIAGKTGTTNENVDAWFVGFSPDYTCGVWVGFDDEVSLGDQETGGKAAAPIWGYFMREALRDTPVKEFQRPTSVDIRKIDPRTGLPTSSPEGVQEVFKSGSGPADAEPKLIKGSRWDYSGSDLDQF</sequence>
<evidence type="ECO:0000256" key="5">
    <source>
        <dbReference type="ARBA" id="ARBA00022984"/>
    </source>
</evidence>
<evidence type="ECO:0000256" key="6">
    <source>
        <dbReference type="ARBA" id="ARBA00022989"/>
    </source>
</evidence>
<evidence type="ECO:0000256" key="3">
    <source>
        <dbReference type="ARBA" id="ARBA00022692"/>
    </source>
</evidence>
<evidence type="ECO:0000313" key="11">
    <source>
        <dbReference type="EMBL" id="MBI5249258.1"/>
    </source>
</evidence>
<dbReference type="PANTHER" id="PTHR32282:SF27">
    <property type="entry name" value="PENICILLIN-BINDING PROTEIN 1A"/>
    <property type="match status" value="1"/>
</dbReference>
<dbReference type="GO" id="GO:0071555">
    <property type="term" value="P:cell wall organization"/>
    <property type="evidence" value="ECO:0007669"/>
    <property type="project" value="UniProtKB-KW"/>
</dbReference>
<keyword evidence="8" id="KW-0961">Cell wall biogenesis/degradation</keyword>
<keyword evidence="7" id="KW-0472">Membrane</keyword>
<proteinExistence type="predicted"/>
<accession>A0A9D6V1Z5</accession>
<dbReference type="GO" id="GO:0008955">
    <property type="term" value="F:peptidoglycan glycosyltransferase activity"/>
    <property type="evidence" value="ECO:0007669"/>
    <property type="project" value="TreeGrafter"/>
</dbReference>
<feature type="region of interest" description="Disordered" evidence="9">
    <location>
        <begin position="374"/>
        <end position="427"/>
    </location>
</feature>
<dbReference type="PANTHER" id="PTHR32282">
    <property type="entry name" value="BINDING PROTEIN TRANSPEPTIDASE, PUTATIVE-RELATED"/>
    <property type="match status" value="1"/>
</dbReference>
<feature type="non-terminal residue" evidence="11">
    <location>
        <position position="1"/>
    </location>
</feature>
<keyword evidence="2" id="KW-0808">Transferase</keyword>
<keyword evidence="1" id="KW-0328">Glycosyltransferase</keyword>
<name>A0A9D6V1Z5_9BACT</name>
<keyword evidence="4" id="KW-0133">Cell shape</keyword>
<evidence type="ECO:0000256" key="2">
    <source>
        <dbReference type="ARBA" id="ARBA00022679"/>
    </source>
</evidence>
<keyword evidence="5" id="KW-0573">Peptidoglycan synthesis</keyword>
<keyword evidence="3" id="KW-0812">Transmembrane</keyword>
<protein>
    <recommendedName>
        <fullName evidence="10">Penicillin-binding protein transpeptidase domain-containing protein</fullName>
    </recommendedName>
</protein>
<dbReference type="GO" id="GO:0008360">
    <property type="term" value="P:regulation of cell shape"/>
    <property type="evidence" value="ECO:0007669"/>
    <property type="project" value="UniProtKB-KW"/>
</dbReference>
<dbReference type="AlphaFoldDB" id="A0A9D6V1Z5"/>
<feature type="domain" description="Penicillin-binding protein transpeptidase" evidence="10">
    <location>
        <begin position="70"/>
        <end position="353"/>
    </location>
</feature>
<dbReference type="Gene3D" id="3.40.710.10">
    <property type="entry name" value="DD-peptidase/beta-lactamase superfamily"/>
    <property type="match status" value="1"/>
</dbReference>
<dbReference type="SUPFAM" id="SSF56601">
    <property type="entry name" value="beta-lactamase/transpeptidase-like"/>
    <property type="match status" value="1"/>
</dbReference>
<evidence type="ECO:0000256" key="4">
    <source>
        <dbReference type="ARBA" id="ARBA00022960"/>
    </source>
</evidence>
<organism evidence="11 12">
    <name type="scientific">Desulfomonile tiedjei</name>
    <dbReference type="NCBI Taxonomy" id="2358"/>
    <lineage>
        <taxon>Bacteria</taxon>
        <taxon>Pseudomonadati</taxon>
        <taxon>Thermodesulfobacteriota</taxon>
        <taxon>Desulfomonilia</taxon>
        <taxon>Desulfomonilales</taxon>
        <taxon>Desulfomonilaceae</taxon>
        <taxon>Desulfomonile</taxon>
    </lineage>
</organism>
<dbReference type="GO" id="GO:0030288">
    <property type="term" value="C:outer membrane-bounded periplasmic space"/>
    <property type="evidence" value="ECO:0007669"/>
    <property type="project" value="TreeGrafter"/>
</dbReference>
<dbReference type="InterPro" id="IPR001460">
    <property type="entry name" value="PCN-bd_Tpept"/>
</dbReference>
<evidence type="ECO:0000256" key="1">
    <source>
        <dbReference type="ARBA" id="ARBA00022676"/>
    </source>
</evidence>
<dbReference type="Proteomes" id="UP000807825">
    <property type="component" value="Unassembled WGS sequence"/>
</dbReference>
<gene>
    <name evidence="11" type="ORF">HY912_07170</name>
</gene>
<reference evidence="11" key="1">
    <citation type="submission" date="2020-07" db="EMBL/GenBank/DDBJ databases">
        <title>Huge and variable diversity of episymbiotic CPR bacteria and DPANN archaea in groundwater ecosystems.</title>
        <authorList>
            <person name="He C.Y."/>
            <person name="Keren R."/>
            <person name="Whittaker M."/>
            <person name="Farag I.F."/>
            <person name="Doudna J."/>
            <person name="Cate J.H.D."/>
            <person name="Banfield J.F."/>
        </authorList>
    </citation>
    <scope>NUCLEOTIDE SEQUENCE</scope>
    <source>
        <strain evidence="11">NC_groundwater_1664_Pr3_B-0.1um_52_9</strain>
    </source>
</reference>
<dbReference type="GO" id="GO:0009252">
    <property type="term" value="P:peptidoglycan biosynthetic process"/>
    <property type="evidence" value="ECO:0007669"/>
    <property type="project" value="UniProtKB-KW"/>
</dbReference>
<evidence type="ECO:0000256" key="7">
    <source>
        <dbReference type="ARBA" id="ARBA00023136"/>
    </source>
</evidence>